<comment type="caution">
    <text evidence="4">The sequence shown here is derived from an EMBL/GenBank/DDBJ whole genome shotgun (WGS) entry which is preliminary data.</text>
</comment>
<proteinExistence type="predicted"/>
<protein>
    <recommendedName>
        <fullName evidence="3">VWFA domain-containing protein</fullName>
    </recommendedName>
</protein>
<keyword evidence="1" id="KW-0175">Coiled coil</keyword>
<feature type="coiled-coil region" evidence="1">
    <location>
        <begin position="328"/>
        <end position="362"/>
    </location>
</feature>
<organism evidence="4 5">
    <name type="scientific">Lacinutrix gracilariae</name>
    <dbReference type="NCBI Taxonomy" id="1747198"/>
    <lineage>
        <taxon>Bacteria</taxon>
        <taxon>Pseudomonadati</taxon>
        <taxon>Bacteroidota</taxon>
        <taxon>Flavobacteriia</taxon>
        <taxon>Flavobacteriales</taxon>
        <taxon>Flavobacteriaceae</taxon>
        <taxon>Lacinutrix</taxon>
    </lineage>
</organism>
<feature type="signal peptide" evidence="2">
    <location>
        <begin position="1"/>
        <end position="22"/>
    </location>
</feature>
<dbReference type="RefSeq" id="WP_379903470.1">
    <property type="nucleotide sequence ID" value="NZ_JBHULM010000011.1"/>
</dbReference>
<evidence type="ECO:0000256" key="2">
    <source>
        <dbReference type="SAM" id="SignalP"/>
    </source>
</evidence>
<keyword evidence="2" id="KW-0732">Signal</keyword>
<evidence type="ECO:0000313" key="5">
    <source>
        <dbReference type="Proteomes" id="UP001597467"/>
    </source>
</evidence>
<feature type="domain" description="VWFA" evidence="3">
    <location>
        <begin position="53"/>
        <end position="248"/>
    </location>
</feature>
<dbReference type="EMBL" id="JBHULM010000011">
    <property type="protein sequence ID" value="MFD2542513.1"/>
    <property type="molecule type" value="Genomic_DNA"/>
</dbReference>
<name>A0ABW5K0X6_9FLAO</name>
<reference evidence="5" key="1">
    <citation type="journal article" date="2019" name="Int. J. Syst. Evol. Microbiol.">
        <title>The Global Catalogue of Microorganisms (GCM) 10K type strain sequencing project: providing services to taxonomists for standard genome sequencing and annotation.</title>
        <authorList>
            <consortium name="The Broad Institute Genomics Platform"/>
            <consortium name="The Broad Institute Genome Sequencing Center for Infectious Disease"/>
            <person name="Wu L."/>
            <person name="Ma J."/>
        </authorList>
    </citation>
    <scope>NUCLEOTIDE SEQUENCE [LARGE SCALE GENOMIC DNA]</scope>
    <source>
        <strain evidence="5">KCTC 42808</strain>
    </source>
</reference>
<accession>A0ABW5K0X6</accession>
<dbReference type="Gene3D" id="3.40.50.410">
    <property type="entry name" value="von Willebrand factor, type A domain"/>
    <property type="match status" value="1"/>
</dbReference>
<dbReference type="InterPro" id="IPR052969">
    <property type="entry name" value="Thr-specific_kinase-like"/>
</dbReference>
<feature type="chain" id="PRO_5046008653" description="VWFA domain-containing protein" evidence="2">
    <location>
        <begin position="23"/>
        <end position="391"/>
    </location>
</feature>
<gene>
    <name evidence="4" type="ORF">ACFSSB_09305</name>
</gene>
<keyword evidence="5" id="KW-1185">Reference proteome</keyword>
<evidence type="ECO:0000259" key="3">
    <source>
        <dbReference type="PROSITE" id="PS50234"/>
    </source>
</evidence>
<dbReference type="InterPro" id="IPR036465">
    <property type="entry name" value="vWFA_dom_sf"/>
</dbReference>
<dbReference type="Proteomes" id="UP001597467">
    <property type="component" value="Unassembled WGS sequence"/>
</dbReference>
<evidence type="ECO:0000256" key="1">
    <source>
        <dbReference type="SAM" id="Coils"/>
    </source>
</evidence>
<dbReference type="InterPro" id="IPR002035">
    <property type="entry name" value="VWF_A"/>
</dbReference>
<dbReference type="PROSITE" id="PS51257">
    <property type="entry name" value="PROKAR_LIPOPROTEIN"/>
    <property type="match status" value="1"/>
</dbReference>
<evidence type="ECO:0000313" key="4">
    <source>
        <dbReference type="EMBL" id="MFD2542513.1"/>
    </source>
</evidence>
<dbReference type="PANTHER" id="PTHR47763">
    <property type="entry name" value="ALPHA-PROTEIN KINASE VWKA"/>
    <property type="match status" value="1"/>
</dbReference>
<sequence length="391" mass="43890">MKTVFKQSILALFFVSLTACQAKTKKLETTVALNQPETHKPTTASKANKQFIKVALLLDTSNSMDGLIDQAKAQLWEIVNELSYAKCNAMKPNLQIALYEYGNDNLNGNEGYIRQVLAFSQDLDEISKELFSLTTRGGNEYCGYVIQTALNQLQWGNNPDDLKLIFIAGNEPFTQGRVPYKVAGKLAHSKDVTVNTIFCGDYNQGISSYWKDGADVTHGNYMAINHNHETVHIASPYDASILELNNKLNKTYVAYGSYGKDKMELQAEQDVNAQGYSEANAVSRAVSKSSHLYKNASWDLIDASEAASFEYKNLKDSDLPKALQGKSKEEIKSYLDTKRNERKAIQEQIQDLNAKRKQYVAQQQKEGNNSLENAMLNAIKSQAKKKNYKWE</sequence>
<dbReference type="SUPFAM" id="SSF53300">
    <property type="entry name" value="vWA-like"/>
    <property type="match status" value="1"/>
</dbReference>
<dbReference type="PANTHER" id="PTHR47763:SF1">
    <property type="entry name" value="DUF659 DOMAIN-CONTAINING PROTEIN"/>
    <property type="match status" value="1"/>
</dbReference>
<dbReference type="PROSITE" id="PS50234">
    <property type="entry name" value="VWFA"/>
    <property type="match status" value="1"/>
</dbReference>